<dbReference type="EMBL" id="JAEPRA010000003">
    <property type="protein sequence ID" value="KAG2187821.1"/>
    <property type="molecule type" value="Genomic_DNA"/>
</dbReference>
<comment type="caution">
    <text evidence="1">The sequence shown here is derived from an EMBL/GenBank/DDBJ whole genome shotgun (WGS) entry which is preliminary data.</text>
</comment>
<dbReference type="Proteomes" id="UP000612746">
    <property type="component" value="Unassembled WGS sequence"/>
</dbReference>
<name>A0A8H7UJ42_9FUNG</name>
<organism evidence="1 2">
    <name type="scientific">Umbelopsis vinacea</name>
    <dbReference type="NCBI Taxonomy" id="44442"/>
    <lineage>
        <taxon>Eukaryota</taxon>
        <taxon>Fungi</taxon>
        <taxon>Fungi incertae sedis</taxon>
        <taxon>Mucoromycota</taxon>
        <taxon>Mucoromycotina</taxon>
        <taxon>Umbelopsidomycetes</taxon>
        <taxon>Umbelopsidales</taxon>
        <taxon>Umbelopsidaceae</taxon>
        <taxon>Umbelopsis</taxon>
    </lineage>
</organism>
<proteinExistence type="predicted"/>
<gene>
    <name evidence="1" type="ORF">INT44_005511</name>
</gene>
<sequence>MTQPTHSSVASKRHGDIALDGDHAALETVTTSSYSEENYRKLKRRLKDIVMVRILCRIDYLYLFRTKSTLFSKMNR</sequence>
<keyword evidence="2" id="KW-1185">Reference proteome</keyword>
<evidence type="ECO:0000313" key="2">
    <source>
        <dbReference type="Proteomes" id="UP000612746"/>
    </source>
</evidence>
<dbReference type="AlphaFoldDB" id="A0A8H7UJ42"/>
<dbReference type="OrthoDB" id="10070927at2759"/>
<reference evidence="1" key="1">
    <citation type="submission" date="2020-12" db="EMBL/GenBank/DDBJ databases">
        <title>Metabolic potential, ecology and presence of endohyphal bacteria is reflected in genomic diversity of Mucoromycotina.</title>
        <authorList>
            <person name="Muszewska A."/>
            <person name="Okrasinska A."/>
            <person name="Steczkiewicz K."/>
            <person name="Drgas O."/>
            <person name="Orlowska M."/>
            <person name="Perlinska-Lenart U."/>
            <person name="Aleksandrzak-Piekarczyk T."/>
            <person name="Szatraj K."/>
            <person name="Zielenkiewicz U."/>
            <person name="Pilsyk S."/>
            <person name="Malc E."/>
            <person name="Mieczkowski P."/>
            <person name="Kruszewska J.S."/>
            <person name="Biernat P."/>
            <person name="Pawlowska J."/>
        </authorList>
    </citation>
    <scope>NUCLEOTIDE SEQUENCE</scope>
    <source>
        <strain evidence="1">WA0000051536</strain>
    </source>
</reference>
<accession>A0A8H7UJ42</accession>
<evidence type="ECO:0000313" key="1">
    <source>
        <dbReference type="EMBL" id="KAG2187821.1"/>
    </source>
</evidence>
<protein>
    <submittedName>
        <fullName evidence="1">Uncharacterized protein</fullName>
    </submittedName>
</protein>